<organism evidence="2 3">
    <name type="scientific">Linnemannia elongata AG-77</name>
    <dbReference type="NCBI Taxonomy" id="1314771"/>
    <lineage>
        <taxon>Eukaryota</taxon>
        <taxon>Fungi</taxon>
        <taxon>Fungi incertae sedis</taxon>
        <taxon>Mucoromycota</taxon>
        <taxon>Mortierellomycotina</taxon>
        <taxon>Mortierellomycetes</taxon>
        <taxon>Mortierellales</taxon>
        <taxon>Mortierellaceae</taxon>
        <taxon>Linnemannia</taxon>
    </lineage>
</organism>
<evidence type="ECO:0000256" key="1">
    <source>
        <dbReference type="SAM" id="Phobius"/>
    </source>
</evidence>
<dbReference type="EMBL" id="KV442054">
    <property type="protein sequence ID" value="OAQ27774.1"/>
    <property type="molecule type" value="Genomic_DNA"/>
</dbReference>
<evidence type="ECO:0000313" key="3">
    <source>
        <dbReference type="Proteomes" id="UP000078512"/>
    </source>
</evidence>
<keyword evidence="1" id="KW-1133">Transmembrane helix</keyword>
<sequence length="145" mass="17055">MPHAHVRKYNQHFIVIVVLLIIPLHYLICKLPSRTDTETEGKGGRACLSSLFATRGTDHGLRYHLRYVTKWRATPLKAKQLRPLLNQRRNNKNKRLMSLHIQMQKTCARQFTPDSLSLSTNKRSNRRFVKSTSMSFRCSSHRWIR</sequence>
<dbReference type="AlphaFoldDB" id="A0A197JTZ2"/>
<keyword evidence="1" id="KW-0472">Membrane</keyword>
<keyword evidence="3" id="KW-1185">Reference proteome</keyword>
<proteinExistence type="predicted"/>
<feature type="transmembrane region" description="Helical" evidence="1">
    <location>
        <begin position="12"/>
        <end position="28"/>
    </location>
</feature>
<accession>A0A197JTZ2</accession>
<protein>
    <submittedName>
        <fullName evidence="2">Uncharacterized protein</fullName>
    </submittedName>
</protein>
<name>A0A197JTZ2_9FUNG</name>
<dbReference type="Proteomes" id="UP000078512">
    <property type="component" value="Unassembled WGS sequence"/>
</dbReference>
<gene>
    <name evidence="2" type="ORF">K457DRAFT_607331</name>
</gene>
<reference evidence="2 3" key="1">
    <citation type="submission" date="2016-05" db="EMBL/GenBank/DDBJ databases">
        <title>Genome sequencing reveals origins of a unique bacterial endosymbiosis in the earliest lineages of terrestrial Fungi.</title>
        <authorList>
            <consortium name="DOE Joint Genome Institute"/>
            <person name="Uehling J."/>
            <person name="Gryganskyi A."/>
            <person name="Hameed K."/>
            <person name="Tschaplinski T."/>
            <person name="Misztal P."/>
            <person name="Wu S."/>
            <person name="Desiro A."/>
            <person name="Vande Pol N."/>
            <person name="Du Z.-Y."/>
            <person name="Zienkiewicz A."/>
            <person name="Zienkiewicz K."/>
            <person name="Morin E."/>
            <person name="Tisserant E."/>
            <person name="Splivallo R."/>
            <person name="Hainaut M."/>
            <person name="Henrissat B."/>
            <person name="Ohm R."/>
            <person name="Kuo A."/>
            <person name="Yan J."/>
            <person name="Lipzen A."/>
            <person name="Nolan M."/>
            <person name="Labutti K."/>
            <person name="Barry K."/>
            <person name="Goldstein A."/>
            <person name="Labbe J."/>
            <person name="Schadt C."/>
            <person name="Tuskan G."/>
            <person name="Grigoriev I."/>
            <person name="Martin F."/>
            <person name="Vilgalys R."/>
            <person name="Bonito G."/>
        </authorList>
    </citation>
    <scope>NUCLEOTIDE SEQUENCE [LARGE SCALE GENOMIC DNA]</scope>
    <source>
        <strain evidence="2 3">AG-77</strain>
    </source>
</reference>
<keyword evidence="1" id="KW-0812">Transmembrane</keyword>
<evidence type="ECO:0000313" key="2">
    <source>
        <dbReference type="EMBL" id="OAQ27774.1"/>
    </source>
</evidence>